<feature type="compositionally biased region" description="Low complexity" evidence="2">
    <location>
        <begin position="88"/>
        <end position="107"/>
    </location>
</feature>
<evidence type="ECO:0000256" key="2">
    <source>
        <dbReference type="SAM" id="MobiDB-lite"/>
    </source>
</evidence>
<organism evidence="4 5">
    <name type="scientific">Abeliophyllum distichum</name>
    <dbReference type="NCBI Taxonomy" id="126358"/>
    <lineage>
        <taxon>Eukaryota</taxon>
        <taxon>Viridiplantae</taxon>
        <taxon>Streptophyta</taxon>
        <taxon>Embryophyta</taxon>
        <taxon>Tracheophyta</taxon>
        <taxon>Spermatophyta</taxon>
        <taxon>Magnoliopsida</taxon>
        <taxon>eudicotyledons</taxon>
        <taxon>Gunneridae</taxon>
        <taxon>Pentapetalae</taxon>
        <taxon>asterids</taxon>
        <taxon>lamiids</taxon>
        <taxon>Lamiales</taxon>
        <taxon>Oleaceae</taxon>
        <taxon>Forsythieae</taxon>
        <taxon>Abeliophyllum</taxon>
    </lineage>
</organism>
<dbReference type="AlphaFoldDB" id="A0ABD1V2L4"/>
<feature type="compositionally biased region" description="Polar residues" evidence="2">
    <location>
        <begin position="170"/>
        <end position="183"/>
    </location>
</feature>
<feature type="compositionally biased region" description="Basic and acidic residues" evidence="2">
    <location>
        <begin position="184"/>
        <end position="196"/>
    </location>
</feature>
<dbReference type="InterPro" id="IPR005162">
    <property type="entry name" value="Retrotrans_gag_dom"/>
</dbReference>
<keyword evidence="5" id="KW-1185">Reference proteome</keyword>
<feature type="region of interest" description="Disordered" evidence="2">
    <location>
        <begin position="726"/>
        <end position="776"/>
    </location>
</feature>
<feature type="region of interest" description="Disordered" evidence="2">
    <location>
        <begin position="170"/>
        <end position="196"/>
    </location>
</feature>
<gene>
    <name evidence="4" type="ORF">Adt_04892</name>
</gene>
<proteinExistence type="predicted"/>
<evidence type="ECO:0000313" key="5">
    <source>
        <dbReference type="Proteomes" id="UP001604336"/>
    </source>
</evidence>
<comment type="caution">
    <text evidence="4">The sequence shown here is derived from an EMBL/GenBank/DDBJ whole genome shotgun (WGS) entry which is preliminary data.</text>
</comment>
<evidence type="ECO:0000256" key="1">
    <source>
        <dbReference type="SAM" id="Coils"/>
    </source>
</evidence>
<name>A0ABD1V2L4_9LAMI</name>
<dbReference type="EMBL" id="JBFOLK010000002">
    <property type="protein sequence ID" value="KAL2531541.1"/>
    <property type="molecule type" value="Genomic_DNA"/>
</dbReference>
<evidence type="ECO:0000259" key="3">
    <source>
        <dbReference type="Pfam" id="PF03732"/>
    </source>
</evidence>
<dbReference type="PANTHER" id="PTHR33437">
    <property type="entry name" value="OS06G0361200 PROTEIN"/>
    <property type="match status" value="1"/>
</dbReference>
<feature type="compositionally biased region" description="Polar residues" evidence="2">
    <location>
        <begin position="47"/>
        <end position="76"/>
    </location>
</feature>
<dbReference type="Pfam" id="PF03732">
    <property type="entry name" value="Retrotrans_gag"/>
    <property type="match status" value="1"/>
</dbReference>
<feature type="region of interest" description="Disordered" evidence="2">
    <location>
        <begin position="1"/>
        <end position="118"/>
    </location>
</feature>
<keyword evidence="1" id="KW-0175">Coiled coil</keyword>
<feature type="compositionally biased region" description="Basic and acidic residues" evidence="2">
    <location>
        <begin position="18"/>
        <end position="46"/>
    </location>
</feature>
<dbReference type="Proteomes" id="UP001604336">
    <property type="component" value="Unassembled WGS sequence"/>
</dbReference>
<dbReference type="PANTHER" id="PTHR33437:SF2">
    <property type="entry name" value="OS06G0361200 PROTEIN"/>
    <property type="match status" value="1"/>
</dbReference>
<feature type="coiled-coil region" evidence="1">
    <location>
        <begin position="138"/>
        <end position="165"/>
    </location>
</feature>
<accession>A0ABD1V2L4</accession>
<feature type="compositionally biased region" description="Basic residues" evidence="2">
    <location>
        <begin position="761"/>
        <end position="776"/>
    </location>
</feature>
<feature type="domain" description="Retrotransposon gag" evidence="3">
    <location>
        <begin position="303"/>
        <end position="392"/>
    </location>
</feature>
<sequence>MTDSRTPSPREIGGEIPAEEKPEVQKQVQEKIHNPEENPKLGKSQEDQNLLQIEASPSQVQEDQNLLHKSNTSQVQVIEEKSKNLAKSSHSSSHSSNGSVSGSTHVTSPRKWGDYTTSEESLEPVMVAEMTPDSDDRIQQMALAIEKLTKSLEDKEAQISTLMHRLELQSPLTEDNLKNASSSRTKDPEIQEHQQKQDIHDRTVVQNVLRDTTQLSVGSLSVQQLQHMIADTIRAQYGGSPQSSLVYAKPYNRRIEEMRRPLGYQPPKFQCFDGKGNPKQHVAHFIETCNNAGTYNDTMAKQFVRSLRGAAFEWYTDLPAGSIDSWDQLEREFLTRFYSTRRTVSLPELARTKQSKEELVEEYIERWRNLVLNCKERISEASSIDMCVQGMHWGLLYNLQANMPHSFEELATRAHDLEIQIARHGSYLPSDVRDKKDPKKEIKRDVKTGKPKEAMTIFTVPAKVTFQKSGSNLSPKPKPELKPNKVQVQRKGLLTLKELEEKEYPFSDSEVSGILDQLLEQKIIELPAPKRPEEAGQVDHPKYCRFHQIISHPVERCFVLKDLIVRLDKENKIKLETGENPTASCSMVSFGSFDPIPISNEEQTFFTPYDAGKSLSEVAEFGPQLPKGAIPVEFKVEEEVTITYVYPEMVKPDRGNRPTFYEIMTDDLDVWNSDSESEDEIGDGWSTFISKKEKYQRSNKTGKKSSSVPLAGHTLGAWSTEVQSIEEVSSEESQEAWTLVKRRHQKAPQLPSPDTHDEKPRSRRKSRNNQRKKNQN</sequence>
<evidence type="ECO:0000313" key="4">
    <source>
        <dbReference type="EMBL" id="KAL2531541.1"/>
    </source>
</evidence>
<protein>
    <submittedName>
        <fullName evidence="4">Retrotrans gag domain-containing protein</fullName>
    </submittedName>
</protein>
<reference evidence="5" key="1">
    <citation type="submission" date="2024-07" db="EMBL/GenBank/DDBJ databases">
        <title>Two chromosome-level genome assemblies of Korean endemic species Abeliophyllum distichum and Forsythia ovata (Oleaceae).</title>
        <authorList>
            <person name="Jang H."/>
        </authorList>
    </citation>
    <scope>NUCLEOTIDE SEQUENCE [LARGE SCALE GENOMIC DNA]</scope>
</reference>